<sequence length="660" mass="72653">MARMTKHTELHNARLSWQDDGAPYSPDYDDVYFSREGGLAETHYVFLQANDLMARWQALDAELVASDRHAVFTIAELGFGTGLNFLSCWRLWLHSGCRRLRLHYISCEKHPLTHEALGKALLQWPELARWRDQLLRFYPDHTAGYHRLPLPDVTLDLYYGDALELLRQQSSPGAKIDAWFLDGFTPAHNPELWSDEILATIAALSHGGSTLSSYSVTGRVVRELRALGFEVEKRKGFGHKRQMLFARFGSEFREEIRTPSSAVVIGAGLAGAMLARSLARRGVHVTVLEQLPEVAGGASGNRQAVVQMRLNRQADALWQLNLHSYLYALRCYQALADESGNALNWHACGVLTLDSAYTHTRKGGSSQDYSHYPESVLQQLSTEMTSAVGGIQLQEAGIYLPGGGWLNPAACCRLCLEHPLISVRTGVKVAKLERAGSEQWQLSEPGGALITRSELVFIANSYAANDLEPTENLPLAPLRGQVSHVPSTSDSESINMVLCSERYLAPAHQGLHCVGASYVKNTDDAQLSLSEHEENLQKLGAITSGLNLDPKTPLAGRVGFRGTSRDYLPMAGSVPDPEQPAHRYGGAQHFHDSPEETRLPGLYISAGHGSHGTVSCPILAEHLASLACGEPSPLPQPLAELVDPIRFQRRGRRRSTSPEQ</sequence>
<keyword evidence="2 10" id="KW-0489">Methyltransferase</keyword>
<dbReference type="InterPro" id="IPR023032">
    <property type="entry name" value="tRNA_MAMT_biosynth_bifunc_MnmC"/>
</dbReference>
<feature type="region of interest" description="FAD-dependent cmnm(5)s(2)U34 oxidoreductase" evidence="10">
    <location>
        <begin position="265"/>
        <end position="660"/>
    </location>
</feature>
<dbReference type="NCBIfam" id="NF002481">
    <property type="entry name" value="PRK01747.1-2"/>
    <property type="match status" value="1"/>
</dbReference>
<proteinExistence type="inferred from homology"/>
<dbReference type="Proteomes" id="UP000065641">
    <property type="component" value="Chromosome"/>
</dbReference>
<evidence type="ECO:0000259" key="13">
    <source>
        <dbReference type="Pfam" id="PF05430"/>
    </source>
</evidence>
<evidence type="ECO:0000313" key="15">
    <source>
        <dbReference type="Proteomes" id="UP000065641"/>
    </source>
</evidence>
<evidence type="ECO:0000256" key="8">
    <source>
        <dbReference type="ARBA" id="ARBA00023002"/>
    </source>
</evidence>
<dbReference type="OrthoDB" id="9786494at2"/>
<comment type="subcellular location">
    <subcellularLocation>
        <location evidence="10">Cytoplasm</location>
    </subcellularLocation>
</comment>
<feature type="domain" description="MnmC-like methyltransferase" evidence="13">
    <location>
        <begin position="125"/>
        <end position="246"/>
    </location>
</feature>
<dbReference type="GO" id="GO:0004808">
    <property type="term" value="F:tRNA (5-methylaminomethyl-2-thiouridylate)(34)-methyltransferase activity"/>
    <property type="evidence" value="ECO:0007669"/>
    <property type="project" value="UniProtKB-EC"/>
</dbReference>
<dbReference type="SUPFAM" id="SSF51905">
    <property type="entry name" value="FAD/NAD(P)-binding domain"/>
    <property type="match status" value="1"/>
</dbReference>
<keyword evidence="9 10" id="KW-0511">Multifunctional enzyme</keyword>
<dbReference type="EMBL" id="CP013189">
    <property type="protein sequence ID" value="ALO46551.1"/>
    <property type="molecule type" value="Genomic_DNA"/>
</dbReference>
<dbReference type="KEGG" id="pspi:PS2015_1904"/>
<keyword evidence="7 10" id="KW-0274">FAD</keyword>
<dbReference type="Gene3D" id="3.30.9.10">
    <property type="entry name" value="D-Amino Acid Oxidase, subunit A, domain 2"/>
    <property type="match status" value="1"/>
</dbReference>
<dbReference type="InterPro" id="IPR008471">
    <property type="entry name" value="MnmC-like_methylTransf"/>
</dbReference>
<accession>A0A0S2KE06</accession>
<evidence type="ECO:0000256" key="3">
    <source>
        <dbReference type="ARBA" id="ARBA00022630"/>
    </source>
</evidence>
<dbReference type="GO" id="GO:0050660">
    <property type="term" value="F:flavin adenine dinucleotide binding"/>
    <property type="evidence" value="ECO:0007669"/>
    <property type="project" value="UniProtKB-UniRule"/>
</dbReference>
<dbReference type="PATRIC" id="fig|1249552.3.peg.1913"/>
<comment type="cofactor">
    <cofactor evidence="10">
        <name>FAD</name>
        <dbReference type="ChEBI" id="CHEBI:57692"/>
    </cofactor>
</comment>
<evidence type="ECO:0000256" key="1">
    <source>
        <dbReference type="ARBA" id="ARBA00022490"/>
    </source>
</evidence>
<keyword evidence="5 10" id="KW-0949">S-adenosyl-L-methionine</keyword>
<evidence type="ECO:0000256" key="4">
    <source>
        <dbReference type="ARBA" id="ARBA00022679"/>
    </source>
</evidence>
<comment type="function">
    <text evidence="10">Catalyzes the last two steps in the biosynthesis of 5-methylaminomethyl-2-thiouridine (mnm(5)s(2)U) at the wobble position (U34) in tRNA. Catalyzes the FAD-dependent demodification of cmnm(5)s(2)U34 to nm(5)s(2)U34, followed by the transfer of a methyl group from S-adenosyl-L-methionine to nm(5)s(2)U34, to form mnm(5)s(2)U34.</text>
</comment>
<dbReference type="GO" id="GO:0005737">
    <property type="term" value="C:cytoplasm"/>
    <property type="evidence" value="ECO:0007669"/>
    <property type="project" value="UniProtKB-SubCell"/>
</dbReference>
<keyword evidence="15" id="KW-1185">Reference proteome</keyword>
<dbReference type="GO" id="GO:0032259">
    <property type="term" value="P:methylation"/>
    <property type="evidence" value="ECO:0007669"/>
    <property type="project" value="UniProtKB-KW"/>
</dbReference>
<dbReference type="Gene3D" id="3.40.50.150">
    <property type="entry name" value="Vaccinia Virus protein VP39"/>
    <property type="match status" value="1"/>
</dbReference>
<keyword evidence="4 10" id="KW-0808">Transferase</keyword>
<feature type="region of interest" description="tRNA (mnm(5)s(2)U34)-methyltransferase" evidence="10">
    <location>
        <begin position="1"/>
        <end position="249"/>
    </location>
</feature>
<dbReference type="InterPro" id="IPR017610">
    <property type="entry name" value="tRNA_S-uridine_synth_MnmC_C"/>
</dbReference>
<gene>
    <name evidence="10" type="primary">mnmC</name>
    <name evidence="14" type="ORF">PS2015_1904</name>
</gene>
<dbReference type="EC" id="1.5.-.-" evidence="10"/>
<keyword evidence="6 10" id="KW-0819">tRNA processing</keyword>
<protein>
    <recommendedName>
        <fullName evidence="10">tRNA 5-methylaminomethyl-2-thiouridine biosynthesis bifunctional protein MnmC</fullName>
        <shortName evidence="10">tRNA mnm(5)s(2)U biosynthesis bifunctional protein</shortName>
    </recommendedName>
    <domain>
        <recommendedName>
            <fullName evidence="10">tRNA (mnm(5)s(2)U34)-methyltransferase</fullName>
            <ecNumber evidence="10">2.1.1.61</ecNumber>
        </recommendedName>
    </domain>
    <domain>
        <recommendedName>
            <fullName evidence="10">FAD-dependent cmnm(5)s(2)U34 oxidoreductase</fullName>
            <ecNumber evidence="10">1.5.-.-</ecNumber>
        </recommendedName>
    </domain>
</protein>
<keyword evidence="8 10" id="KW-0560">Oxidoreductase</keyword>
<dbReference type="NCBIfam" id="NF033855">
    <property type="entry name" value="tRNA_MNMC2"/>
    <property type="match status" value="1"/>
</dbReference>
<evidence type="ECO:0000313" key="14">
    <source>
        <dbReference type="EMBL" id="ALO46551.1"/>
    </source>
</evidence>
<dbReference type="GO" id="GO:0002098">
    <property type="term" value="P:tRNA wobble uridine modification"/>
    <property type="evidence" value="ECO:0007669"/>
    <property type="project" value="TreeGrafter"/>
</dbReference>
<feature type="region of interest" description="Disordered" evidence="11">
    <location>
        <begin position="634"/>
        <end position="660"/>
    </location>
</feature>
<dbReference type="InterPro" id="IPR047785">
    <property type="entry name" value="tRNA_MNMC2"/>
</dbReference>
<dbReference type="InterPro" id="IPR029063">
    <property type="entry name" value="SAM-dependent_MTases_sf"/>
</dbReference>
<dbReference type="InterPro" id="IPR036188">
    <property type="entry name" value="FAD/NAD-bd_sf"/>
</dbReference>
<dbReference type="STRING" id="1249552.PS2015_1904"/>
<dbReference type="Pfam" id="PF01266">
    <property type="entry name" value="DAO"/>
    <property type="match status" value="1"/>
</dbReference>
<dbReference type="NCBIfam" id="TIGR03197">
    <property type="entry name" value="MnmC_Cterm"/>
    <property type="match status" value="1"/>
</dbReference>
<evidence type="ECO:0000256" key="11">
    <source>
        <dbReference type="SAM" id="MobiDB-lite"/>
    </source>
</evidence>
<dbReference type="GO" id="GO:0016645">
    <property type="term" value="F:oxidoreductase activity, acting on the CH-NH group of donors"/>
    <property type="evidence" value="ECO:0007669"/>
    <property type="project" value="InterPro"/>
</dbReference>
<keyword evidence="3 10" id="KW-0285">Flavoprotein</keyword>
<comment type="similarity">
    <text evidence="10">In the C-terminal section; belongs to the DAO family.</text>
</comment>
<dbReference type="HAMAP" id="MF_01102">
    <property type="entry name" value="MnmC"/>
    <property type="match status" value="1"/>
</dbReference>
<comment type="catalytic activity">
    <reaction evidence="10">
        <text>5-aminomethyl-2-thiouridine(34) in tRNA + S-adenosyl-L-methionine = 5-methylaminomethyl-2-thiouridine(34) in tRNA + S-adenosyl-L-homocysteine + H(+)</text>
        <dbReference type="Rhea" id="RHEA:19569"/>
        <dbReference type="Rhea" id="RHEA-COMP:10195"/>
        <dbReference type="Rhea" id="RHEA-COMP:10197"/>
        <dbReference type="ChEBI" id="CHEBI:15378"/>
        <dbReference type="ChEBI" id="CHEBI:57856"/>
        <dbReference type="ChEBI" id="CHEBI:59789"/>
        <dbReference type="ChEBI" id="CHEBI:74454"/>
        <dbReference type="ChEBI" id="CHEBI:74455"/>
        <dbReference type="EC" id="2.1.1.61"/>
    </reaction>
</comment>
<dbReference type="AlphaFoldDB" id="A0A0S2KE06"/>
<comment type="similarity">
    <text evidence="10">In the N-terminal section; belongs to the methyltransferase superfamily. tRNA (mnm(5)s(2)U34)-methyltransferase family.</text>
</comment>
<evidence type="ECO:0000256" key="6">
    <source>
        <dbReference type="ARBA" id="ARBA00022694"/>
    </source>
</evidence>
<evidence type="ECO:0000256" key="5">
    <source>
        <dbReference type="ARBA" id="ARBA00022691"/>
    </source>
</evidence>
<evidence type="ECO:0000259" key="12">
    <source>
        <dbReference type="Pfam" id="PF01266"/>
    </source>
</evidence>
<dbReference type="RefSeq" id="WP_058022017.1">
    <property type="nucleotide sequence ID" value="NZ_CP013189.1"/>
</dbReference>
<dbReference type="Pfam" id="PF05430">
    <property type="entry name" value="Methyltransf_30"/>
    <property type="match status" value="1"/>
</dbReference>
<evidence type="ECO:0000256" key="10">
    <source>
        <dbReference type="HAMAP-Rule" id="MF_01102"/>
    </source>
</evidence>
<evidence type="ECO:0000256" key="2">
    <source>
        <dbReference type="ARBA" id="ARBA00022603"/>
    </source>
</evidence>
<evidence type="ECO:0000256" key="7">
    <source>
        <dbReference type="ARBA" id="ARBA00022827"/>
    </source>
</evidence>
<reference evidence="15" key="1">
    <citation type="submission" date="2015-11" db="EMBL/GenBank/DDBJ databases">
        <authorList>
            <person name="Kim K.M."/>
        </authorList>
    </citation>
    <scope>NUCLEOTIDE SEQUENCE [LARGE SCALE GENOMIC DNA]</scope>
    <source>
        <strain evidence="15">KCTC 32221</strain>
    </source>
</reference>
<dbReference type="PANTHER" id="PTHR13847:SF283">
    <property type="entry name" value="TRNA 5-METHYLAMINOMETHYL-2-THIOURIDINE BIOSYNTHESIS BIFUNCTIONAL PROTEIN MNMC"/>
    <property type="match status" value="1"/>
</dbReference>
<dbReference type="EC" id="2.1.1.61" evidence="10"/>
<feature type="domain" description="FAD dependent oxidoreductase" evidence="12">
    <location>
        <begin position="262"/>
        <end position="626"/>
    </location>
</feature>
<dbReference type="InterPro" id="IPR006076">
    <property type="entry name" value="FAD-dep_OxRdtase"/>
</dbReference>
<name>A0A0S2KE06_9GAMM</name>
<keyword evidence="1 10" id="KW-0963">Cytoplasm</keyword>
<dbReference type="PANTHER" id="PTHR13847">
    <property type="entry name" value="SARCOSINE DEHYDROGENASE-RELATED"/>
    <property type="match status" value="1"/>
</dbReference>
<organism evidence="14 15">
    <name type="scientific">Pseudohongiella spirulinae</name>
    <dbReference type="NCBI Taxonomy" id="1249552"/>
    <lineage>
        <taxon>Bacteria</taxon>
        <taxon>Pseudomonadati</taxon>
        <taxon>Pseudomonadota</taxon>
        <taxon>Gammaproteobacteria</taxon>
        <taxon>Pseudomonadales</taxon>
        <taxon>Pseudohongiellaceae</taxon>
        <taxon>Pseudohongiella</taxon>
    </lineage>
</organism>
<evidence type="ECO:0000256" key="9">
    <source>
        <dbReference type="ARBA" id="ARBA00023268"/>
    </source>
</evidence>
<dbReference type="Gene3D" id="3.50.50.60">
    <property type="entry name" value="FAD/NAD(P)-binding domain"/>
    <property type="match status" value="1"/>
</dbReference>
<feature type="compositionally biased region" description="Basic residues" evidence="11">
    <location>
        <begin position="647"/>
        <end position="660"/>
    </location>
</feature>